<dbReference type="Proteomes" id="UP000001024">
    <property type="component" value="Chromosome"/>
</dbReference>
<dbReference type="InParanoid" id="Q9HL95"/>
<gene>
    <name evidence="2" type="ordered locus">Ta0335</name>
</gene>
<protein>
    <submittedName>
        <fullName evidence="2">Mannose-1-phosphate guanyltransferase related protein</fullName>
    </submittedName>
</protein>
<dbReference type="SMR" id="Q9HL95"/>
<dbReference type="InterPro" id="IPR029044">
    <property type="entry name" value="Nucleotide-diphossugar_trans"/>
</dbReference>
<evidence type="ECO:0000313" key="2">
    <source>
        <dbReference type="EMBL" id="CAC11479.1"/>
    </source>
</evidence>
<proteinExistence type="predicted"/>
<evidence type="ECO:0000313" key="3">
    <source>
        <dbReference type="Proteomes" id="UP000001024"/>
    </source>
</evidence>
<dbReference type="eggNOG" id="arCOG00663">
    <property type="taxonomic scope" value="Archaea"/>
</dbReference>
<dbReference type="EnsemblBacteria" id="CAC11479">
    <property type="protein sequence ID" value="CAC11479"/>
    <property type="gene ID" value="CAC11479"/>
</dbReference>
<name>Q9HL95_THEAC</name>
<dbReference type="KEGG" id="tac:Ta0335"/>
<dbReference type="CDD" id="cd04181">
    <property type="entry name" value="NTP_transferase"/>
    <property type="match status" value="1"/>
</dbReference>
<accession>Q9HL95</accession>
<sequence length="314" mass="36457">MIGAILAGGYGKRLKPITDSIPKALVEIKDNYTIMDRQLFDFSIMGIEAVYILSGYLGNKIEERYGSRYRDMNIYYLREEKPLGTLYSLRNLIDEVKDDDIVLRNGDTVTDVNFLNFLKKAQDQKYYITMYVTRMKSPFGIVETFGDQIVQFREKPELNHYINAGLYYIKSDAFPYFFEKYIDRDLETTVFPRMAREGLIGSYTEEAMWIGIDSEKDLERIRADYRNREDYPWGYLKVLYDDDRSRLLEYAIKAGSDTEIDCGDGCILRIQSGLGTFGDSSDEKFRNGDVRSISGKVRVNAFENTRLELIISKK</sequence>
<dbReference type="Pfam" id="PF00483">
    <property type="entry name" value="NTP_transferase"/>
    <property type="match status" value="1"/>
</dbReference>
<dbReference type="HOGENOM" id="CLU_029499_2_2_2"/>
<dbReference type="SUPFAM" id="SSF53448">
    <property type="entry name" value="Nucleotide-diphospho-sugar transferases"/>
    <property type="match status" value="1"/>
</dbReference>
<dbReference type="PaxDb" id="273075-Ta0335"/>
<dbReference type="AlphaFoldDB" id="Q9HL95"/>
<dbReference type="PANTHER" id="PTHR22572">
    <property type="entry name" value="SUGAR-1-PHOSPHATE GUANYL TRANSFERASE"/>
    <property type="match status" value="1"/>
</dbReference>
<dbReference type="InterPro" id="IPR050486">
    <property type="entry name" value="Mannose-1P_guanyltransferase"/>
</dbReference>
<feature type="domain" description="Nucleotidyl transferase" evidence="1">
    <location>
        <begin position="3"/>
        <end position="209"/>
    </location>
</feature>
<dbReference type="RefSeq" id="WP_010900763.1">
    <property type="nucleotide sequence ID" value="NC_002578.1"/>
</dbReference>
<organism evidence="2 3">
    <name type="scientific">Thermoplasma acidophilum (strain ATCC 25905 / DSM 1728 / JCM 9062 / NBRC 15155 / AMRC-C165)</name>
    <dbReference type="NCBI Taxonomy" id="273075"/>
    <lineage>
        <taxon>Archaea</taxon>
        <taxon>Methanobacteriati</taxon>
        <taxon>Thermoplasmatota</taxon>
        <taxon>Thermoplasmata</taxon>
        <taxon>Thermoplasmatales</taxon>
        <taxon>Thermoplasmataceae</taxon>
        <taxon>Thermoplasma</taxon>
    </lineage>
</organism>
<dbReference type="STRING" id="273075.gene:9571553"/>
<dbReference type="DNASU" id="1455954"/>
<dbReference type="EMBL" id="AL445064">
    <property type="protein sequence ID" value="CAC11479.1"/>
    <property type="molecule type" value="Genomic_DNA"/>
</dbReference>
<evidence type="ECO:0000259" key="1">
    <source>
        <dbReference type="Pfam" id="PF00483"/>
    </source>
</evidence>
<dbReference type="InterPro" id="IPR005835">
    <property type="entry name" value="NTP_transferase_dom"/>
</dbReference>
<dbReference type="Gene3D" id="3.90.550.10">
    <property type="entry name" value="Spore Coat Polysaccharide Biosynthesis Protein SpsA, Chain A"/>
    <property type="match status" value="1"/>
</dbReference>
<dbReference type="OrthoDB" id="15372at2157"/>
<reference evidence="2 3" key="1">
    <citation type="journal article" date="2000" name="Nature">
        <title>The genome sequence of the thermoacidophilic scavenger Thermoplasma acidophilum.</title>
        <authorList>
            <person name="Ruepp A."/>
            <person name="Graml W."/>
            <person name="Santos-Martinez M.L."/>
            <person name="Koretke K.K."/>
            <person name="Volker C."/>
            <person name="Mewes H.W."/>
            <person name="Frishman D."/>
            <person name="Stocker S."/>
            <person name="Lupas A.N."/>
            <person name="Baumeister W."/>
        </authorList>
    </citation>
    <scope>NUCLEOTIDE SEQUENCE [LARGE SCALE GENOMIC DNA]</scope>
    <source>
        <strain evidence="3">ATCC 25905 / DSM 1728 / JCM 9062 / NBRC 15155 / AMRC-C165</strain>
    </source>
</reference>
<keyword evidence="3" id="KW-1185">Reference proteome</keyword>